<dbReference type="EMBL" id="JAMDMJ010000033">
    <property type="protein sequence ID" value="MCY9598583.1"/>
    <property type="molecule type" value="Genomic_DNA"/>
</dbReference>
<gene>
    <name evidence="1" type="ORF">M5X16_22790</name>
    <name evidence="2" type="ORF">PC41400_14315</name>
</gene>
<dbReference type="InterPro" id="IPR029052">
    <property type="entry name" value="Metallo-depent_PP-like"/>
</dbReference>
<dbReference type="KEGG" id="pchi:PC41400_14315"/>
<organism evidence="2 3">
    <name type="scientific">Paenibacillus chitinolyticus</name>
    <dbReference type="NCBI Taxonomy" id="79263"/>
    <lineage>
        <taxon>Bacteria</taxon>
        <taxon>Bacillati</taxon>
        <taxon>Bacillota</taxon>
        <taxon>Bacilli</taxon>
        <taxon>Bacillales</taxon>
        <taxon>Paenibacillaceae</taxon>
        <taxon>Paenibacillus</taxon>
    </lineage>
</organism>
<evidence type="ECO:0000313" key="2">
    <source>
        <dbReference type="EMBL" id="QAV18789.1"/>
    </source>
</evidence>
<reference evidence="2 3" key="1">
    <citation type="submission" date="2018-01" db="EMBL/GenBank/DDBJ databases">
        <title>The whole genome sequencing and assembly of Paenibacillus chitinolyticus KCCM 41400 strain.</title>
        <authorList>
            <person name="Kim J.-Y."/>
            <person name="Park M.-K."/>
            <person name="Lee Y.-J."/>
            <person name="Yi H."/>
            <person name="Bahn Y.-S."/>
            <person name="Kim J.F."/>
            <person name="Lee D.-W."/>
        </authorList>
    </citation>
    <scope>NUCLEOTIDE SEQUENCE [LARGE SCALE GENOMIC DNA]</scope>
    <source>
        <strain evidence="2 3">KCCM 41400</strain>
    </source>
</reference>
<sequence>MIYITGDIHGTVSVGSRLNKKNFPEQKYLTKKDCVIIAGDFGLIWDGSREDQYWLKWLHKEKPFTTLFIDGNHENFDLLEQYPVEIWNGGKVHKINSSVIHLMRGQVFTIENKKFFTFGGAASHDKEYRKEGKSWWRREMPSKDEYEEGLENLNRNNWIVDYVITHTCSTSDLDYISSVFNIHMEKDEMHPYFYEVEQKLKYKRWYFGHFHQNVELPKNKRLIYSDMIKIQ</sequence>
<evidence type="ECO:0000313" key="1">
    <source>
        <dbReference type="EMBL" id="MCY9598583.1"/>
    </source>
</evidence>
<accession>A0A410WWF4</accession>
<proteinExistence type="predicted"/>
<evidence type="ECO:0000313" key="4">
    <source>
        <dbReference type="Proteomes" id="UP001527202"/>
    </source>
</evidence>
<dbReference type="GeneID" id="95375988"/>
<evidence type="ECO:0000313" key="3">
    <source>
        <dbReference type="Proteomes" id="UP000288943"/>
    </source>
</evidence>
<dbReference type="Gene3D" id="3.60.21.10">
    <property type="match status" value="1"/>
</dbReference>
<dbReference type="Proteomes" id="UP001527202">
    <property type="component" value="Unassembled WGS sequence"/>
</dbReference>
<dbReference type="RefSeq" id="WP_042227752.1">
    <property type="nucleotide sequence ID" value="NZ_CP026520.1"/>
</dbReference>
<protein>
    <submittedName>
        <fullName evidence="2">Metallophosphatase</fullName>
    </submittedName>
</protein>
<dbReference type="CDD" id="cd00838">
    <property type="entry name" value="MPP_superfamily"/>
    <property type="match status" value="1"/>
</dbReference>
<dbReference type="EMBL" id="CP026520">
    <property type="protein sequence ID" value="QAV18789.1"/>
    <property type="molecule type" value="Genomic_DNA"/>
</dbReference>
<dbReference type="OrthoDB" id="9787800at2"/>
<dbReference type="AlphaFoldDB" id="A0A410WWF4"/>
<keyword evidence="4" id="KW-1185">Reference proteome</keyword>
<dbReference type="SUPFAM" id="SSF56300">
    <property type="entry name" value="Metallo-dependent phosphatases"/>
    <property type="match status" value="1"/>
</dbReference>
<name>A0A410WWF4_9BACL</name>
<dbReference type="Proteomes" id="UP000288943">
    <property type="component" value="Chromosome"/>
</dbReference>
<reference evidence="1 4" key="2">
    <citation type="submission" date="2022-05" db="EMBL/GenBank/DDBJ databases">
        <title>Genome Sequencing of Bee-Associated Microbes.</title>
        <authorList>
            <person name="Dunlap C."/>
        </authorList>
    </citation>
    <scope>NUCLEOTIDE SEQUENCE [LARGE SCALE GENOMIC DNA]</scope>
    <source>
        <strain evidence="1 4">NRRL B-23120</strain>
    </source>
</reference>